<organism evidence="5 6">
    <name type="scientific">Citrus sinensis</name>
    <name type="common">Sweet orange</name>
    <name type="synonym">Citrus aurantium var. sinensis</name>
    <dbReference type="NCBI Taxonomy" id="2711"/>
    <lineage>
        <taxon>Eukaryota</taxon>
        <taxon>Viridiplantae</taxon>
        <taxon>Streptophyta</taxon>
        <taxon>Embryophyta</taxon>
        <taxon>Tracheophyta</taxon>
        <taxon>Spermatophyta</taxon>
        <taxon>Magnoliopsida</taxon>
        <taxon>eudicotyledons</taxon>
        <taxon>Gunneridae</taxon>
        <taxon>Pentapetalae</taxon>
        <taxon>rosids</taxon>
        <taxon>malvids</taxon>
        <taxon>Sapindales</taxon>
        <taxon>Rutaceae</taxon>
        <taxon>Aurantioideae</taxon>
        <taxon>Citrus</taxon>
    </lineage>
</organism>
<dbReference type="PANTHER" id="PTHR22839">
    <property type="entry name" value="THO COMPLEX SUBUNIT 3 THO3"/>
    <property type="match status" value="1"/>
</dbReference>
<name>A0A067GEV5_CITSI</name>
<dbReference type="InterPro" id="IPR015943">
    <property type="entry name" value="WD40/YVTN_repeat-like_dom_sf"/>
</dbReference>
<dbReference type="AlphaFoldDB" id="A0A067GEV5"/>
<dbReference type="SMART" id="SM00320">
    <property type="entry name" value="WD40"/>
    <property type="match status" value="1"/>
</dbReference>
<evidence type="ECO:0000256" key="3">
    <source>
        <dbReference type="ARBA" id="ARBA00046343"/>
    </source>
</evidence>
<dbReference type="GO" id="GO:0006406">
    <property type="term" value="P:mRNA export from nucleus"/>
    <property type="evidence" value="ECO:0007669"/>
    <property type="project" value="InterPro"/>
</dbReference>
<dbReference type="EMBL" id="KK784885">
    <property type="protein sequence ID" value="KDO73997.1"/>
    <property type="molecule type" value="Genomic_DNA"/>
</dbReference>
<evidence type="ECO:0000313" key="5">
    <source>
        <dbReference type="EMBL" id="KDO73997.1"/>
    </source>
</evidence>
<proteinExistence type="inferred from homology"/>
<evidence type="ECO:0000313" key="6">
    <source>
        <dbReference type="Proteomes" id="UP000027120"/>
    </source>
</evidence>
<dbReference type="EMBL" id="KK784885">
    <property type="protein sequence ID" value="KDO73996.1"/>
    <property type="molecule type" value="Genomic_DNA"/>
</dbReference>
<dbReference type="PROSITE" id="PS50294">
    <property type="entry name" value="WD_REPEATS_REGION"/>
    <property type="match status" value="1"/>
</dbReference>
<reference evidence="5 6" key="1">
    <citation type="submission" date="2014-04" db="EMBL/GenBank/DDBJ databases">
        <authorList>
            <consortium name="International Citrus Genome Consortium"/>
            <person name="Gmitter F."/>
            <person name="Chen C."/>
            <person name="Farmerie W."/>
            <person name="Harkins T."/>
            <person name="Desany B."/>
            <person name="Mohiuddin M."/>
            <person name="Kodira C."/>
            <person name="Borodovsky M."/>
            <person name="Lomsadze A."/>
            <person name="Burns P."/>
            <person name="Jenkins J."/>
            <person name="Prochnik S."/>
            <person name="Shu S."/>
            <person name="Chapman J."/>
            <person name="Pitluck S."/>
            <person name="Schmutz J."/>
            <person name="Rokhsar D."/>
        </authorList>
    </citation>
    <scope>NUCLEOTIDE SEQUENCE</scope>
</reference>
<evidence type="ECO:0000256" key="4">
    <source>
        <dbReference type="PROSITE-ProRule" id="PRU00221"/>
    </source>
</evidence>
<evidence type="ECO:0000256" key="1">
    <source>
        <dbReference type="ARBA" id="ARBA00022574"/>
    </source>
</evidence>
<dbReference type="SUPFAM" id="SSF50978">
    <property type="entry name" value="WD40 repeat-like"/>
    <property type="match status" value="1"/>
</dbReference>
<feature type="repeat" description="WD" evidence="4">
    <location>
        <begin position="16"/>
        <end position="54"/>
    </location>
</feature>
<keyword evidence="1 4" id="KW-0853">WD repeat</keyword>
<sequence>MGESSIPFKNLHSREYTGHKKKVHSVAWNCTGTKLASGSVDQTARVWHIEPHGH</sequence>
<dbReference type="PROSITE" id="PS50082">
    <property type="entry name" value="WD_REPEATS_2"/>
    <property type="match status" value="1"/>
</dbReference>
<dbReference type="InterPro" id="IPR001680">
    <property type="entry name" value="WD40_rpt"/>
</dbReference>
<dbReference type="EMBL" id="KK784885">
    <property type="protein sequence ID" value="KDO73995.1"/>
    <property type="molecule type" value="Genomic_DNA"/>
</dbReference>
<dbReference type="InterPro" id="IPR040132">
    <property type="entry name" value="Tex1/THOC3"/>
</dbReference>
<evidence type="ECO:0000256" key="2">
    <source>
        <dbReference type="ARBA" id="ARBA00022737"/>
    </source>
</evidence>
<dbReference type="PANTHER" id="PTHR22839:SF0">
    <property type="entry name" value="THO COMPLEX SUBUNIT 3"/>
    <property type="match status" value="1"/>
</dbReference>
<gene>
    <name evidence="5" type="ORF">CISIN_1g0213192mg</name>
</gene>
<protein>
    <submittedName>
        <fullName evidence="5">Uncharacterized protein</fullName>
    </submittedName>
</protein>
<dbReference type="Pfam" id="PF00400">
    <property type="entry name" value="WD40"/>
    <property type="match status" value="1"/>
</dbReference>
<dbReference type="Gene3D" id="2.130.10.10">
    <property type="entry name" value="YVTN repeat-like/Quinoprotein amine dehydrogenase"/>
    <property type="match status" value="1"/>
</dbReference>
<accession>A0A067GEV5</accession>
<dbReference type="InterPro" id="IPR036322">
    <property type="entry name" value="WD40_repeat_dom_sf"/>
</dbReference>
<keyword evidence="2" id="KW-0677">Repeat</keyword>
<comment type="similarity">
    <text evidence="3">Belongs to the THOC3 family.</text>
</comment>
<dbReference type="Proteomes" id="UP000027120">
    <property type="component" value="Unassembled WGS sequence"/>
</dbReference>
<feature type="non-terminal residue" evidence="5">
    <location>
        <position position="54"/>
    </location>
</feature>
<keyword evidence="6" id="KW-1185">Reference proteome</keyword>
<dbReference type="STRING" id="2711.A0A067GEV5"/>